<dbReference type="EMBL" id="CP012333">
    <property type="protein sequence ID" value="AKU94622.1"/>
    <property type="molecule type" value="Genomic_DNA"/>
</dbReference>
<proteinExistence type="predicted"/>
<organism evidence="1 2">
    <name type="scientific">Labilithrix luteola</name>
    <dbReference type="NCBI Taxonomy" id="1391654"/>
    <lineage>
        <taxon>Bacteria</taxon>
        <taxon>Pseudomonadati</taxon>
        <taxon>Myxococcota</taxon>
        <taxon>Polyangia</taxon>
        <taxon>Polyangiales</taxon>
        <taxon>Labilitrichaceae</taxon>
        <taxon>Labilithrix</taxon>
    </lineage>
</organism>
<accession>A0A0K1PM73</accession>
<dbReference type="Gene3D" id="2.40.160.20">
    <property type="match status" value="1"/>
</dbReference>
<protein>
    <submittedName>
        <fullName evidence="1">Uncharacterized protein</fullName>
    </submittedName>
</protein>
<sequence length="825" mass="93332">MEARRFLVTLAAGLSTLATTCRAEAQHVPRETYLRYVPIGYPSIVRATPETERFGLYDTSGVSEYVDVNPKNGIEDRRDAWLLALSVRFSPFMVRNTTSVPMDWKRFIRSQRDFPLTIDTWNVARSPATLTATNTIDFKRLDQGTCADDETSDDCALERLSQRFDPDSTMSEWAQSATMNPERQPFSVLFFDFPGDGPTTWHEEYNERFSHQLPPKYRDFAKIYSHPFISRRTDSRVDTYELVLQYWFFYPFNDGGNKHAGDWEHVNVVVSPRSLVTRGLYASELEQLLRRPIDAFDGADPLVIKRVEYYFHHNVMTLDYAHPNAYASRDHWKHELPEAIGDRAGEKRIFEEIRRRAFLDEAETKINTHPIAFIGGDSKGLELLLQAPGSKNRDSHGTYPLRGLYKDIGPAASAEEIDQGFDLREHFGAKTKPWPENVARFDDAKRIEVLPDWERVMPLIRDDPESRREWTWMTLPVHWGYPATISPFAGVVSHADTGNLSPFGPTFNGGWNGVGATSGYSTYLPHRIPRTFPISPLDAIRNSWGFANIPALALLNLPPLDLVFKLLPAPLLALAHTQSPMYYPKDAPPRRVVGLGIGVTTQFLSDNDWPQLFFNTPQQSELFSRLGLGPGGPNATVEAVNSFADNPTSPVFQLVFYLSDHFSAENTFRYAGANVGADLVLRPTNDSAELRGRIHMYEWQGSIRYSFLPGRFQPYVKLGYGLSWYRLEDVTVNGTPLSSSAPWIRKPSLVPFHNLLPNTWHYGAGIEFLVIDNPQPLGFGASIKAEFVMQHHSLGLSTQERAFLENEGGPFIARPAVNAVLMFTL</sequence>
<keyword evidence="2" id="KW-1185">Reference proteome</keyword>
<dbReference type="InterPro" id="IPR011250">
    <property type="entry name" value="OMP/PagP_B-barrel"/>
</dbReference>
<dbReference type="KEGG" id="llu:AKJ09_01286"/>
<name>A0A0K1PM73_9BACT</name>
<evidence type="ECO:0000313" key="2">
    <source>
        <dbReference type="Proteomes" id="UP000064967"/>
    </source>
</evidence>
<evidence type="ECO:0000313" key="1">
    <source>
        <dbReference type="EMBL" id="AKU94622.1"/>
    </source>
</evidence>
<reference evidence="1 2" key="1">
    <citation type="submission" date="2015-08" db="EMBL/GenBank/DDBJ databases">
        <authorList>
            <person name="Babu N.S."/>
            <person name="Beckwith C.J."/>
            <person name="Beseler K.G."/>
            <person name="Brison A."/>
            <person name="Carone J.V."/>
            <person name="Caskin T.P."/>
            <person name="Diamond M."/>
            <person name="Durham M.E."/>
            <person name="Foxe J.M."/>
            <person name="Go M."/>
            <person name="Henderson B.A."/>
            <person name="Jones I.B."/>
            <person name="McGettigan J.A."/>
            <person name="Micheletti S.J."/>
            <person name="Nasrallah M.E."/>
            <person name="Ortiz D."/>
            <person name="Piller C.R."/>
            <person name="Privatt S.R."/>
            <person name="Schneider S.L."/>
            <person name="Sharp S."/>
            <person name="Smith T.C."/>
            <person name="Stanton J.D."/>
            <person name="Ullery H.E."/>
            <person name="Wilson R.J."/>
            <person name="Serrano M.G."/>
            <person name="Buck G."/>
            <person name="Lee V."/>
            <person name="Wang Y."/>
            <person name="Carvalho R."/>
            <person name="Voegtly L."/>
            <person name="Shi R."/>
            <person name="Duckworth R."/>
            <person name="Johnson A."/>
            <person name="Loviza R."/>
            <person name="Walstead R."/>
            <person name="Shah Z."/>
            <person name="Kiflezghi M."/>
            <person name="Wade K."/>
            <person name="Ball S.L."/>
            <person name="Bradley K.W."/>
            <person name="Asai D.J."/>
            <person name="Bowman C.A."/>
            <person name="Russell D.A."/>
            <person name="Pope W.H."/>
            <person name="Jacobs-Sera D."/>
            <person name="Hendrix R.W."/>
            <person name="Hatfull G.F."/>
        </authorList>
    </citation>
    <scope>NUCLEOTIDE SEQUENCE [LARGE SCALE GENOMIC DNA]</scope>
    <source>
        <strain evidence="1 2">DSM 27648</strain>
    </source>
</reference>
<dbReference type="Proteomes" id="UP000064967">
    <property type="component" value="Chromosome"/>
</dbReference>
<dbReference type="SUPFAM" id="SSF56925">
    <property type="entry name" value="OMPA-like"/>
    <property type="match status" value="1"/>
</dbReference>
<gene>
    <name evidence="1" type="ORF">AKJ09_01286</name>
</gene>
<dbReference type="AlphaFoldDB" id="A0A0K1PM73"/>